<dbReference type="InterPro" id="IPR036390">
    <property type="entry name" value="WH_DNA-bd_sf"/>
</dbReference>
<name>A0A5C1E5B6_9RHOO</name>
<dbReference type="Pfam" id="PF03466">
    <property type="entry name" value="LysR_substrate"/>
    <property type="match status" value="1"/>
</dbReference>
<dbReference type="CDD" id="cd08419">
    <property type="entry name" value="PBP2_CbbR_RubisCO_like"/>
    <property type="match status" value="1"/>
</dbReference>
<organism evidence="6 7">
    <name type="scientific">Oryzomicrobium terrae</name>
    <dbReference type="NCBI Taxonomy" id="1735038"/>
    <lineage>
        <taxon>Bacteria</taxon>
        <taxon>Pseudomonadati</taxon>
        <taxon>Pseudomonadota</taxon>
        <taxon>Betaproteobacteria</taxon>
        <taxon>Rhodocyclales</taxon>
        <taxon>Rhodocyclaceae</taxon>
        <taxon>Oryzomicrobium</taxon>
    </lineage>
</organism>
<dbReference type="Pfam" id="PF00126">
    <property type="entry name" value="HTH_1"/>
    <property type="match status" value="1"/>
</dbReference>
<evidence type="ECO:0000256" key="3">
    <source>
        <dbReference type="ARBA" id="ARBA00023125"/>
    </source>
</evidence>
<accession>A0A5C1E5B6</accession>
<dbReference type="GO" id="GO:0000976">
    <property type="term" value="F:transcription cis-regulatory region binding"/>
    <property type="evidence" value="ECO:0007669"/>
    <property type="project" value="TreeGrafter"/>
</dbReference>
<evidence type="ECO:0000313" key="7">
    <source>
        <dbReference type="Proteomes" id="UP000323671"/>
    </source>
</evidence>
<dbReference type="PANTHER" id="PTHR30126">
    <property type="entry name" value="HTH-TYPE TRANSCRIPTIONAL REGULATOR"/>
    <property type="match status" value="1"/>
</dbReference>
<keyword evidence="4" id="KW-0804">Transcription</keyword>
<dbReference type="SUPFAM" id="SSF46785">
    <property type="entry name" value="Winged helix' DNA-binding domain"/>
    <property type="match status" value="1"/>
</dbReference>
<feature type="domain" description="HTH lysR-type" evidence="5">
    <location>
        <begin position="3"/>
        <end position="60"/>
    </location>
</feature>
<dbReference type="PRINTS" id="PR00039">
    <property type="entry name" value="HTHLYSR"/>
</dbReference>
<dbReference type="PANTHER" id="PTHR30126:SF5">
    <property type="entry name" value="HTH-TYPE TRANSCRIPTIONAL ACTIVATOR CMPR"/>
    <property type="match status" value="1"/>
</dbReference>
<evidence type="ECO:0000313" key="6">
    <source>
        <dbReference type="EMBL" id="QEL64080.1"/>
    </source>
</evidence>
<evidence type="ECO:0000259" key="5">
    <source>
        <dbReference type="PROSITE" id="PS50931"/>
    </source>
</evidence>
<evidence type="ECO:0000256" key="4">
    <source>
        <dbReference type="ARBA" id="ARBA00023163"/>
    </source>
</evidence>
<comment type="similarity">
    <text evidence="1">Belongs to the LysR transcriptional regulatory family.</text>
</comment>
<gene>
    <name evidence="6" type="ORF">OTERR_06040</name>
</gene>
<proteinExistence type="inferred from homology"/>
<dbReference type="PROSITE" id="PS50931">
    <property type="entry name" value="HTH_LYSR"/>
    <property type="match status" value="1"/>
</dbReference>
<sequence>MNVTFRQLRLFLALAEQRSITAAARACHVTQPTVSMQLKELAEAVGLPLYEQIGKRLYLTAAGESLAETARAMVDEWAAFEQRIDAMKGLTRGRLRVAVVSTAKYFVPRLLGSFCASHPDIDIALEVQNRDGVVARLLENRDDLYIMSMPPAHIDVERHAFLPNPLVVIAPENHPLAGTPAIPLAALAGERFLLREQGSGTRLACDAFFAQQGFAPNVRLELGSNEAIKQAVAGGLGLSVVSRHALAAHLAEDQLTVLDVQGFPVLSNWWTLYPRGKRLSPVAQVFLDHLERTARDWLERRGDERRAG</sequence>
<keyword evidence="2" id="KW-0805">Transcription regulation</keyword>
<evidence type="ECO:0000256" key="1">
    <source>
        <dbReference type="ARBA" id="ARBA00009437"/>
    </source>
</evidence>
<keyword evidence="3" id="KW-0238">DNA-binding</keyword>
<dbReference type="KEGG" id="otr:OTERR_06040"/>
<protein>
    <submittedName>
        <fullName evidence="6">Transcriptional regulator, LysR family</fullName>
    </submittedName>
</protein>
<dbReference type="InterPro" id="IPR005119">
    <property type="entry name" value="LysR_subst-bd"/>
</dbReference>
<dbReference type="SUPFAM" id="SSF53850">
    <property type="entry name" value="Periplasmic binding protein-like II"/>
    <property type="match status" value="1"/>
</dbReference>
<dbReference type="EMBL" id="CP022579">
    <property type="protein sequence ID" value="QEL64080.1"/>
    <property type="molecule type" value="Genomic_DNA"/>
</dbReference>
<dbReference type="RefSeq" id="WP_054621045.1">
    <property type="nucleotide sequence ID" value="NZ_CP022579.1"/>
</dbReference>
<dbReference type="InterPro" id="IPR036388">
    <property type="entry name" value="WH-like_DNA-bd_sf"/>
</dbReference>
<dbReference type="Gene3D" id="3.40.190.290">
    <property type="match status" value="1"/>
</dbReference>
<dbReference type="InterPro" id="IPR000847">
    <property type="entry name" value="LysR_HTH_N"/>
</dbReference>
<dbReference type="Proteomes" id="UP000323671">
    <property type="component" value="Chromosome"/>
</dbReference>
<evidence type="ECO:0000256" key="2">
    <source>
        <dbReference type="ARBA" id="ARBA00023015"/>
    </source>
</evidence>
<dbReference type="AlphaFoldDB" id="A0A5C1E5B6"/>
<dbReference type="GO" id="GO:0003700">
    <property type="term" value="F:DNA-binding transcription factor activity"/>
    <property type="evidence" value="ECO:0007669"/>
    <property type="project" value="InterPro"/>
</dbReference>
<keyword evidence="7" id="KW-1185">Reference proteome</keyword>
<dbReference type="Gene3D" id="1.10.10.10">
    <property type="entry name" value="Winged helix-like DNA-binding domain superfamily/Winged helix DNA-binding domain"/>
    <property type="match status" value="1"/>
</dbReference>
<reference evidence="6 7" key="1">
    <citation type="submission" date="2017-07" db="EMBL/GenBank/DDBJ databases">
        <title>Complete genome sequence of Oryzomicrobium terrae TPP412.</title>
        <authorList>
            <person name="Chiu L.-W."/>
            <person name="Lo K.-J."/>
            <person name="Tsai Y.-M."/>
            <person name="Lin S.-S."/>
            <person name="Kuo C.-H."/>
            <person name="Liu C.-T."/>
        </authorList>
    </citation>
    <scope>NUCLEOTIDE SEQUENCE [LARGE SCALE GENOMIC DNA]</scope>
    <source>
        <strain evidence="6 7">TPP412</strain>
    </source>
</reference>